<dbReference type="InterPro" id="IPR035901">
    <property type="entry name" value="GIY-YIG_endonuc_sf"/>
</dbReference>
<dbReference type="Gene3D" id="3.40.1440.10">
    <property type="entry name" value="GIY-YIG endonuclease"/>
    <property type="match status" value="1"/>
</dbReference>
<dbReference type="OrthoDB" id="9789954at2"/>
<reference evidence="1 2" key="1">
    <citation type="submission" date="2016-02" db="EMBL/GenBank/DDBJ databases">
        <title>Anaerosporomusa subterraneum gen. nov., sp. nov., a spore-forming obligate anaerobe isolated from saprolite.</title>
        <authorList>
            <person name="Choi J.K."/>
            <person name="Shah M."/>
            <person name="Yee N."/>
        </authorList>
    </citation>
    <scope>NUCLEOTIDE SEQUENCE [LARGE SCALE GENOMIC DNA]</scope>
    <source>
        <strain evidence="1 2">RU4</strain>
    </source>
</reference>
<dbReference type="AlphaFoldDB" id="A0A154BWU3"/>
<comment type="caution">
    <text evidence="1">The sequence shown here is derived from an EMBL/GenBank/DDBJ whole genome shotgun (WGS) entry which is preliminary data.</text>
</comment>
<gene>
    <name evidence="1" type="ORF">AXX12_16930</name>
</gene>
<dbReference type="SUPFAM" id="SSF82771">
    <property type="entry name" value="GIY-YIG endonuclease"/>
    <property type="match status" value="1"/>
</dbReference>
<evidence type="ECO:0000313" key="1">
    <source>
        <dbReference type="EMBL" id="KYZ77948.1"/>
    </source>
</evidence>
<dbReference type="STRING" id="1794912.AXX12_16930"/>
<name>A0A154BWU3_ANASB</name>
<evidence type="ECO:0000313" key="2">
    <source>
        <dbReference type="Proteomes" id="UP000076268"/>
    </source>
</evidence>
<keyword evidence="2" id="KW-1185">Reference proteome</keyword>
<proteinExistence type="predicted"/>
<dbReference type="EMBL" id="LSGP01000005">
    <property type="protein sequence ID" value="KYZ77948.1"/>
    <property type="molecule type" value="Genomic_DNA"/>
</dbReference>
<sequence>MDRRKELILAYKQTPTPMGVYQVKNCTNGKVFIGSSMNLPGRFNRLRFQLKANANPIRSLQAEWNDQGADVFTFEVLETLNPDKVPKDDWRKALAVMEDKWLNEIKPYGLRGYNKEKAD</sequence>
<organism evidence="1 2">
    <name type="scientific">Anaerosporomusa subterranea</name>
    <dbReference type="NCBI Taxonomy" id="1794912"/>
    <lineage>
        <taxon>Bacteria</taxon>
        <taxon>Bacillati</taxon>
        <taxon>Bacillota</taxon>
        <taxon>Negativicutes</taxon>
        <taxon>Acetonemataceae</taxon>
        <taxon>Anaerosporomusa</taxon>
    </lineage>
</organism>
<dbReference type="CDD" id="cd10451">
    <property type="entry name" value="GIY-YIG_LuxR_like"/>
    <property type="match status" value="1"/>
</dbReference>
<dbReference type="Proteomes" id="UP000076268">
    <property type="component" value="Unassembled WGS sequence"/>
</dbReference>
<protein>
    <submittedName>
        <fullName evidence="1">Excinuclease ABC subunit C</fullName>
    </submittedName>
</protein>
<dbReference type="RefSeq" id="WP_066237484.1">
    <property type="nucleotide sequence ID" value="NZ_LSGP01000005.1"/>
</dbReference>
<accession>A0A154BWU3</accession>